<reference evidence="3" key="1">
    <citation type="journal article" date="2019" name="Int. J. Syst. Evol. Microbiol.">
        <title>The Global Catalogue of Microorganisms (GCM) 10K type strain sequencing project: providing services to taxonomists for standard genome sequencing and annotation.</title>
        <authorList>
            <consortium name="The Broad Institute Genomics Platform"/>
            <consortium name="The Broad Institute Genome Sequencing Center for Infectious Disease"/>
            <person name="Wu L."/>
            <person name="Ma J."/>
        </authorList>
    </citation>
    <scope>NUCLEOTIDE SEQUENCE [LARGE SCALE GENOMIC DNA]</scope>
    <source>
        <strain evidence="3">CCUG 59778</strain>
    </source>
</reference>
<sequence length="56" mass="5411">MIRRAAVLLAAVLACAACGPGDSGAPGTESGPAGVEAELDGIESTLDQIEAELEGG</sequence>
<protein>
    <submittedName>
        <fullName evidence="2">Uncharacterized protein</fullName>
    </submittedName>
</protein>
<keyword evidence="1" id="KW-0732">Signal</keyword>
<gene>
    <name evidence="2" type="ORF">ACFPM7_02080</name>
</gene>
<feature type="chain" id="PRO_5046478203" evidence="1">
    <location>
        <begin position="17"/>
        <end position="56"/>
    </location>
</feature>
<evidence type="ECO:0000256" key="1">
    <source>
        <dbReference type="SAM" id="SignalP"/>
    </source>
</evidence>
<proteinExistence type="predicted"/>
<evidence type="ECO:0000313" key="2">
    <source>
        <dbReference type="EMBL" id="MFC5285827.1"/>
    </source>
</evidence>
<dbReference type="Proteomes" id="UP001596157">
    <property type="component" value="Unassembled WGS sequence"/>
</dbReference>
<organism evidence="2 3">
    <name type="scientific">Actinokineospora guangxiensis</name>
    <dbReference type="NCBI Taxonomy" id="1490288"/>
    <lineage>
        <taxon>Bacteria</taxon>
        <taxon>Bacillati</taxon>
        <taxon>Actinomycetota</taxon>
        <taxon>Actinomycetes</taxon>
        <taxon>Pseudonocardiales</taxon>
        <taxon>Pseudonocardiaceae</taxon>
        <taxon>Actinokineospora</taxon>
    </lineage>
</organism>
<comment type="caution">
    <text evidence="2">The sequence shown here is derived from an EMBL/GenBank/DDBJ whole genome shotgun (WGS) entry which is preliminary data.</text>
</comment>
<dbReference type="RefSeq" id="WP_378243126.1">
    <property type="nucleotide sequence ID" value="NZ_JBHSKF010000001.1"/>
</dbReference>
<name>A0ABW0EEI8_9PSEU</name>
<dbReference type="EMBL" id="JBHSKF010000001">
    <property type="protein sequence ID" value="MFC5285827.1"/>
    <property type="molecule type" value="Genomic_DNA"/>
</dbReference>
<dbReference type="PROSITE" id="PS51257">
    <property type="entry name" value="PROKAR_LIPOPROTEIN"/>
    <property type="match status" value="1"/>
</dbReference>
<feature type="signal peptide" evidence="1">
    <location>
        <begin position="1"/>
        <end position="16"/>
    </location>
</feature>
<accession>A0ABW0EEI8</accession>
<evidence type="ECO:0000313" key="3">
    <source>
        <dbReference type="Proteomes" id="UP001596157"/>
    </source>
</evidence>
<keyword evidence="3" id="KW-1185">Reference proteome</keyword>